<feature type="transmembrane region" description="Helical" evidence="2">
    <location>
        <begin position="25"/>
        <end position="44"/>
    </location>
</feature>
<feature type="compositionally biased region" description="Low complexity" evidence="1">
    <location>
        <begin position="8"/>
        <end position="22"/>
    </location>
</feature>
<accession>A0A5M3WDX0</accession>
<evidence type="ECO:0000256" key="2">
    <source>
        <dbReference type="SAM" id="Phobius"/>
    </source>
</evidence>
<organism evidence="3 4">
    <name type="scientific">Acrocarpospora corrugata</name>
    <dbReference type="NCBI Taxonomy" id="35763"/>
    <lineage>
        <taxon>Bacteria</taxon>
        <taxon>Bacillati</taxon>
        <taxon>Actinomycetota</taxon>
        <taxon>Actinomycetes</taxon>
        <taxon>Streptosporangiales</taxon>
        <taxon>Streptosporangiaceae</taxon>
        <taxon>Acrocarpospora</taxon>
    </lineage>
</organism>
<evidence type="ECO:0000313" key="4">
    <source>
        <dbReference type="Proteomes" id="UP000334990"/>
    </source>
</evidence>
<dbReference type="Proteomes" id="UP000334990">
    <property type="component" value="Unassembled WGS sequence"/>
</dbReference>
<keyword evidence="2" id="KW-1133">Transmembrane helix</keyword>
<gene>
    <name evidence="3" type="ORF">Acor_73710</name>
</gene>
<evidence type="ECO:0000313" key="3">
    <source>
        <dbReference type="EMBL" id="GES05303.1"/>
    </source>
</evidence>
<keyword evidence="4" id="KW-1185">Reference proteome</keyword>
<comment type="caution">
    <text evidence="3">The sequence shown here is derived from an EMBL/GenBank/DDBJ whole genome shotgun (WGS) entry which is preliminary data.</text>
</comment>
<name>A0A5M3WDX0_9ACTN</name>
<evidence type="ECO:0000256" key="1">
    <source>
        <dbReference type="SAM" id="MobiDB-lite"/>
    </source>
</evidence>
<proteinExistence type="predicted"/>
<reference evidence="3 4" key="1">
    <citation type="submission" date="2019-10" db="EMBL/GenBank/DDBJ databases">
        <title>Whole genome shotgun sequence of Acrocarpospora corrugata NBRC 13972.</title>
        <authorList>
            <person name="Ichikawa N."/>
            <person name="Kimura A."/>
            <person name="Kitahashi Y."/>
            <person name="Komaki H."/>
            <person name="Oguchi A."/>
        </authorList>
    </citation>
    <scope>NUCLEOTIDE SEQUENCE [LARGE SCALE GENOMIC DNA]</scope>
    <source>
        <strain evidence="3 4">NBRC 13972</strain>
    </source>
</reference>
<keyword evidence="2" id="KW-0812">Transmembrane</keyword>
<feature type="region of interest" description="Disordered" evidence="1">
    <location>
        <begin position="1"/>
        <end position="22"/>
    </location>
</feature>
<protein>
    <submittedName>
        <fullName evidence="3">Uncharacterized protein</fullName>
    </submittedName>
</protein>
<dbReference type="EMBL" id="BLAD01000097">
    <property type="protein sequence ID" value="GES05303.1"/>
    <property type="molecule type" value="Genomic_DNA"/>
</dbReference>
<keyword evidence="2" id="KW-0472">Membrane</keyword>
<sequence length="226" mass="23628">MSSRTARSPRVSPTPGTPPTGRVRYATGLLVAVLVAGSLGYLFGAPDATQNAIAELQEADAKRDVKQIVELTSSARVTVADLDKVLAGLAAALPPGGALNARPADAEEIGEWQRMMRQAVDRHAESPSGTTATNVARAGFRAAVNAAAIAVDAYAACQRLSPELRQTFLDLAARQRSAAVMSWSVAATQLDQINIDAGNGHQHVYLTSLPGEGSMLADNVPEGTRE</sequence>
<dbReference type="AlphaFoldDB" id="A0A5M3WDX0"/>